<dbReference type="OrthoDB" id="672793at2759"/>
<dbReference type="PRINTS" id="PR00332">
    <property type="entry name" value="HISTRIAD"/>
</dbReference>
<evidence type="ECO:0000259" key="4">
    <source>
        <dbReference type="PROSITE" id="PS51084"/>
    </source>
</evidence>
<dbReference type="AlphaFoldDB" id="A0A9Q1C1I8"/>
<gene>
    <name evidence="5" type="ORF">HOLleu_20241</name>
</gene>
<dbReference type="FunFam" id="3.30.428.10:FF:000005">
    <property type="entry name" value="Histidine triad nucleotide-binding protein 1"/>
    <property type="match status" value="1"/>
</dbReference>
<dbReference type="InterPro" id="IPR036265">
    <property type="entry name" value="HIT-like_sf"/>
</dbReference>
<sequence>MIPSRPSAQVSLLFIAGTFLIITYVLTKCSPTFGLFSTVNNNNNNNKKSDLMMADEQKAAQTAKPGGDSIFSKIIRGEVPSEKLYEDDQAIAIKDINPTAPVHFLVIPKKPIQQLSLAEDADEQILGHLLIVAKKVAREQGLTKGYRVVINDGLHGCQSVFHIHLHVIGGKQLGWPPGTN</sequence>
<dbReference type="Gene3D" id="3.30.428.10">
    <property type="entry name" value="HIT-like"/>
    <property type="match status" value="1"/>
</dbReference>
<name>A0A9Q1C1I8_HOLLE</name>
<organism evidence="5 6">
    <name type="scientific">Holothuria leucospilota</name>
    <name type="common">Black long sea cucumber</name>
    <name type="synonym">Mertensiothuria leucospilota</name>
    <dbReference type="NCBI Taxonomy" id="206669"/>
    <lineage>
        <taxon>Eukaryota</taxon>
        <taxon>Metazoa</taxon>
        <taxon>Echinodermata</taxon>
        <taxon>Eleutherozoa</taxon>
        <taxon>Echinozoa</taxon>
        <taxon>Holothuroidea</taxon>
        <taxon>Aspidochirotacea</taxon>
        <taxon>Aspidochirotida</taxon>
        <taxon>Holothuriidae</taxon>
        <taxon>Holothuria</taxon>
    </lineage>
</organism>
<proteinExistence type="predicted"/>
<feature type="active site" description="Tele-AMP-histidine intermediate" evidence="1">
    <location>
        <position position="164"/>
    </location>
</feature>
<dbReference type="InterPro" id="IPR001310">
    <property type="entry name" value="Histidine_triad_HIT"/>
</dbReference>
<feature type="domain" description="HIT" evidence="4">
    <location>
        <begin position="70"/>
        <end position="180"/>
    </location>
</feature>
<dbReference type="CDD" id="cd01276">
    <property type="entry name" value="PKCI_related"/>
    <property type="match status" value="1"/>
</dbReference>
<dbReference type="PROSITE" id="PS00892">
    <property type="entry name" value="HIT_1"/>
    <property type="match status" value="1"/>
</dbReference>
<dbReference type="Pfam" id="PF01230">
    <property type="entry name" value="HIT"/>
    <property type="match status" value="1"/>
</dbReference>
<dbReference type="EMBL" id="JAIZAY010000009">
    <property type="protein sequence ID" value="KAJ8036306.1"/>
    <property type="molecule type" value="Genomic_DNA"/>
</dbReference>
<evidence type="ECO:0000256" key="2">
    <source>
        <dbReference type="PIRSR" id="PIRSR601310-3"/>
    </source>
</evidence>
<keyword evidence="6" id="KW-1185">Reference proteome</keyword>
<protein>
    <submittedName>
        <fullName evidence="5">Histidine triad nucleotide-binding protein 1</fullName>
    </submittedName>
</protein>
<comment type="caution">
    <text evidence="5">The sequence shown here is derived from an EMBL/GenBank/DDBJ whole genome shotgun (WGS) entry which is preliminary data.</text>
</comment>
<feature type="short sequence motif" description="Histidine triad motif" evidence="2 3">
    <location>
        <begin position="162"/>
        <end position="166"/>
    </location>
</feature>
<dbReference type="GO" id="GO:0003824">
    <property type="term" value="F:catalytic activity"/>
    <property type="evidence" value="ECO:0007669"/>
    <property type="project" value="InterPro"/>
</dbReference>
<evidence type="ECO:0000313" key="6">
    <source>
        <dbReference type="Proteomes" id="UP001152320"/>
    </source>
</evidence>
<dbReference type="Proteomes" id="UP001152320">
    <property type="component" value="Chromosome 9"/>
</dbReference>
<dbReference type="PROSITE" id="PS51084">
    <property type="entry name" value="HIT_2"/>
    <property type="match status" value="1"/>
</dbReference>
<evidence type="ECO:0000313" key="5">
    <source>
        <dbReference type="EMBL" id="KAJ8036306.1"/>
    </source>
</evidence>
<reference evidence="5" key="1">
    <citation type="submission" date="2021-10" db="EMBL/GenBank/DDBJ databases">
        <title>Tropical sea cucumber genome reveals ecological adaptation and Cuvierian tubules defense mechanism.</title>
        <authorList>
            <person name="Chen T."/>
        </authorList>
    </citation>
    <scope>NUCLEOTIDE SEQUENCE</scope>
    <source>
        <strain evidence="5">Nanhai2018</strain>
        <tissue evidence="5">Muscle</tissue>
    </source>
</reference>
<dbReference type="InterPro" id="IPR011146">
    <property type="entry name" value="HIT-like"/>
</dbReference>
<dbReference type="SUPFAM" id="SSF54197">
    <property type="entry name" value="HIT-like"/>
    <property type="match status" value="1"/>
</dbReference>
<evidence type="ECO:0000256" key="3">
    <source>
        <dbReference type="PROSITE-ProRule" id="PRU00464"/>
    </source>
</evidence>
<dbReference type="PANTHER" id="PTHR23089">
    <property type="entry name" value="HISTIDINE TRIAD HIT PROTEIN"/>
    <property type="match status" value="1"/>
</dbReference>
<evidence type="ECO:0000256" key="1">
    <source>
        <dbReference type="PIRSR" id="PIRSR601310-1"/>
    </source>
</evidence>
<accession>A0A9Q1C1I8</accession>
<dbReference type="InterPro" id="IPR019808">
    <property type="entry name" value="Histidine_triad_CS"/>
</dbReference>